<name>A0A915DMM0_9BILA</name>
<dbReference type="AlphaFoldDB" id="A0A915DMM0"/>
<dbReference type="Proteomes" id="UP000887574">
    <property type="component" value="Unplaced"/>
</dbReference>
<keyword evidence="1" id="KW-0472">Membrane</keyword>
<feature type="transmembrane region" description="Helical" evidence="1">
    <location>
        <begin position="12"/>
        <end position="35"/>
    </location>
</feature>
<sequence>MADFYYTEVQIFGFAVQLGTLLVIALCFLALLVSFCCCLCYCRICCNFMCPSKPTPVSIRIVEGNHHRVEAGMDSSSGSLLPLAYSAV</sequence>
<proteinExistence type="predicted"/>
<reference evidence="3" key="1">
    <citation type="submission" date="2022-11" db="UniProtKB">
        <authorList>
            <consortium name="WormBaseParasite"/>
        </authorList>
    </citation>
    <scope>IDENTIFICATION</scope>
</reference>
<accession>A0A915DMM0</accession>
<evidence type="ECO:0000313" key="3">
    <source>
        <dbReference type="WBParaSite" id="jg2167"/>
    </source>
</evidence>
<dbReference type="WBParaSite" id="jg2167">
    <property type="protein sequence ID" value="jg2167"/>
    <property type="gene ID" value="jg2167"/>
</dbReference>
<organism evidence="2 3">
    <name type="scientific">Ditylenchus dipsaci</name>
    <dbReference type="NCBI Taxonomy" id="166011"/>
    <lineage>
        <taxon>Eukaryota</taxon>
        <taxon>Metazoa</taxon>
        <taxon>Ecdysozoa</taxon>
        <taxon>Nematoda</taxon>
        <taxon>Chromadorea</taxon>
        <taxon>Rhabditida</taxon>
        <taxon>Tylenchina</taxon>
        <taxon>Tylenchomorpha</taxon>
        <taxon>Sphaerularioidea</taxon>
        <taxon>Anguinidae</taxon>
        <taxon>Anguininae</taxon>
        <taxon>Ditylenchus</taxon>
    </lineage>
</organism>
<keyword evidence="2" id="KW-1185">Reference proteome</keyword>
<keyword evidence="1" id="KW-0812">Transmembrane</keyword>
<keyword evidence="1" id="KW-1133">Transmembrane helix</keyword>
<evidence type="ECO:0000256" key="1">
    <source>
        <dbReference type="SAM" id="Phobius"/>
    </source>
</evidence>
<evidence type="ECO:0000313" key="2">
    <source>
        <dbReference type="Proteomes" id="UP000887574"/>
    </source>
</evidence>
<protein>
    <submittedName>
        <fullName evidence="3">Uncharacterized protein</fullName>
    </submittedName>
</protein>